<reference evidence="3 4" key="1">
    <citation type="submission" date="2016-02" db="EMBL/GenBank/DDBJ databases">
        <title>Genome analysis of coral dinoflagellate symbionts highlights evolutionary adaptations to a symbiotic lifestyle.</title>
        <authorList>
            <person name="Aranda M."/>
            <person name="Li Y."/>
            <person name="Liew Y.J."/>
            <person name="Baumgarten S."/>
            <person name="Simakov O."/>
            <person name="Wilson M."/>
            <person name="Piel J."/>
            <person name="Ashoor H."/>
            <person name="Bougouffa S."/>
            <person name="Bajic V.B."/>
            <person name="Ryu T."/>
            <person name="Ravasi T."/>
            <person name="Bayer T."/>
            <person name="Micklem G."/>
            <person name="Kim H."/>
            <person name="Bhak J."/>
            <person name="Lajeunesse T.C."/>
            <person name="Voolstra C.R."/>
        </authorList>
    </citation>
    <scope>NUCLEOTIDE SEQUENCE [LARGE SCALE GENOMIC DNA]</scope>
    <source>
        <strain evidence="3 4">CCMP2467</strain>
    </source>
</reference>
<feature type="chain" id="PRO_5012751143" description="PDZ domain-containing protein" evidence="2">
    <location>
        <begin position="22"/>
        <end position="829"/>
    </location>
</feature>
<accession>A0A1Q9CNN8</accession>
<name>A0A1Q9CNN8_SYMMI</name>
<evidence type="ECO:0000256" key="2">
    <source>
        <dbReference type="SAM" id="SignalP"/>
    </source>
</evidence>
<evidence type="ECO:0000313" key="4">
    <source>
        <dbReference type="Proteomes" id="UP000186817"/>
    </source>
</evidence>
<keyword evidence="1" id="KW-0812">Transmembrane</keyword>
<evidence type="ECO:0008006" key="5">
    <source>
        <dbReference type="Google" id="ProtNLM"/>
    </source>
</evidence>
<feature type="signal peptide" evidence="2">
    <location>
        <begin position="1"/>
        <end position="21"/>
    </location>
</feature>
<sequence>MARPTLLPAVAVLAGVYSLASFCFVGSPQTPRDCSRVPARVSAEYLERCGPKDSDVPFSGAAASGPGATVEFKKRPFGILRYQPGEGMKGAMAMEIIPKSRYPGDPQGQAFAAGIQSGWVVQSINGMNVQNEDFGKIMDMLDDEVADPRFSKSTALALEKQGGRMAEPVEAPLSVVFSSIPGYVYKGAQLTEDGQAPALFNWAVEAGFRHALQVPIPGFQFRKIPLELLCRGLQWLGLFTDWGMYCLKEILPEDRALEEAGKRARVRCPMSWRPDRRDGAKVPKLLMLFALASTLFLSVVKAPPTTFLSKRHHHRGKKQVLFRKFGYELIMSPAKGKTAVASSSCAPPAYFAMARPTLLPAVAVLAGVYSLASFCFVGSPQTPRDCSRVPARVSAEYLERCGPKDSDVPFSGAAASGPGATVEFKKRPFGILRYQPGEGMKGAMAMEIIPKSRYPGDPQGQAFAAGFQSGWVVQSFNGMNVQNEDFGKIMDMLDDEVADPRFSKSTALALEKQGGRMAEPVEAPLSVVFSSIPGYVYKGAQLTEDGQVPIPGFQFRNIPLELLTFGFGGLAESDATKNAITGFPFTTDNTVSLQLGFPRIGGGFRLGLEDPALSAEGADSTQQLLSMGYQQRLPGGGQLASWLKTTGEWGAAFRHEVEDIGIVTGGLNSQLDWNLDLNTTYPTVKGFTPSVSYGATQDGMRVNARVDKDISKRWHTSYTVQNIPGKYSPVDFVHDGVVRFASGPHSLQATASYDRQLLKKPLQASMSYTFQKRRMALRALLDSQRYQLALQAGPAQVAASRSLSADEDGKRPTHLEVRVGQVLSRWGSG</sequence>
<gene>
    <name evidence="3" type="ORF">AK812_SmicGene34561</name>
</gene>
<dbReference type="OrthoDB" id="409870at2759"/>
<keyword evidence="1" id="KW-0472">Membrane</keyword>
<feature type="transmembrane region" description="Helical" evidence="1">
    <location>
        <begin position="285"/>
        <end position="308"/>
    </location>
</feature>
<dbReference type="AlphaFoldDB" id="A0A1Q9CNN8"/>
<dbReference type="EMBL" id="LSRX01001033">
    <property type="protein sequence ID" value="OLP84543.1"/>
    <property type="molecule type" value="Genomic_DNA"/>
</dbReference>
<evidence type="ECO:0000256" key="1">
    <source>
        <dbReference type="SAM" id="Phobius"/>
    </source>
</evidence>
<dbReference type="Proteomes" id="UP000186817">
    <property type="component" value="Unassembled WGS sequence"/>
</dbReference>
<organism evidence="3 4">
    <name type="scientific">Symbiodinium microadriaticum</name>
    <name type="common">Dinoflagellate</name>
    <name type="synonym">Zooxanthella microadriatica</name>
    <dbReference type="NCBI Taxonomy" id="2951"/>
    <lineage>
        <taxon>Eukaryota</taxon>
        <taxon>Sar</taxon>
        <taxon>Alveolata</taxon>
        <taxon>Dinophyceae</taxon>
        <taxon>Suessiales</taxon>
        <taxon>Symbiodiniaceae</taxon>
        <taxon>Symbiodinium</taxon>
    </lineage>
</organism>
<evidence type="ECO:0000313" key="3">
    <source>
        <dbReference type="EMBL" id="OLP84543.1"/>
    </source>
</evidence>
<proteinExistence type="predicted"/>
<keyword evidence="1" id="KW-1133">Transmembrane helix</keyword>
<protein>
    <recommendedName>
        <fullName evidence="5">PDZ domain-containing protein</fullName>
    </recommendedName>
</protein>
<keyword evidence="2" id="KW-0732">Signal</keyword>
<keyword evidence="4" id="KW-1185">Reference proteome</keyword>
<comment type="caution">
    <text evidence="3">The sequence shown here is derived from an EMBL/GenBank/DDBJ whole genome shotgun (WGS) entry which is preliminary data.</text>
</comment>